<evidence type="ECO:0000259" key="2">
    <source>
        <dbReference type="Pfam" id="PF05233"/>
    </source>
</evidence>
<dbReference type="Proteomes" id="UP001595840">
    <property type="component" value="Unassembled WGS sequence"/>
</dbReference>
<gene>
    <name evidence="4" type="primary">phaR</name>
    <name evidence="4" type="ORF">ACFOX3_08780</name>
</gene>
<dbReference type="InterPro" id="IPR010134">
    <property type="entry name" value="PHA_reg_PhaR"/>
</dbReference>
<dbReference type="NCBIfam" id="TIGR01848">
    <property type="entry name" value="PHA_reg_PhaR"/>
    <property type="match status" value="1"/>
</dbReference>
<evidence type="ECO:0000259" key="3">
    <source>
        <dbReference type="Pfam" id="PF07879"/>
    </source>
</evidence>
<sequence length="149" mass="17307">MIIVKKYPNRRLYNTSSSQYINLDDIKLMINSHQDFRVLDSKTEADVTKGLLLQIIAEQEATDQQSLLTNTLLKQLIRFYDSDMQAYVRQYLEMSLAHFMEQQGSLDAVMKQMVSSTPMGLFNQFMSQSNPFWPSPEKPKKKPDSTEED</sequence>
<feature type="domain" description="PHB accumulation regulatory" evidence="2">
    <location>
        <begin position="68"/>
        <end position="104"/>
    </location>
</feature>
<dbReference type="InterPro" id="IPR007897">
    <property type="entry name" value="PHB_accumulat"/>
</dbReference>
<dbReference type="Pfam" id="PF05233">
    <property type="entry name" value="PHB_acc"/>
    <property type="match status" value="1"/>
</dbReference>
<name>A0ABV8V562_9GAMM</name>
<keyword evidence="5" id="KW-1185">Reference proteome</keyword>
<comment type="caution">
    <text evidence="4">The sequence shown here is derived from an EMBL/GenBank/DDBJ whole genome shotgun (WGS) entry which is preliminary data.</text>
</comment>
<evidence type="ECO:0000313" key="5">
    <source>
        <dbReference type="Proteomes" id="UP001595840"/>
    </source>
</evidence>
<evidence type="ECO:0000313" key="4">
    <source>
        <dbReference type="EMBL" id="MFC4362395.1"/>
    </source>
</evidence>
<dbReference type="EMBL" id="JBHSCX010000006">
    <property type="protein sequence ID" value="MFC4362395.1"/>
    <property type="molecule type" value="Genomic_DNA"/>
</dbReference>
<feature type="region of interest" description="Disordered" evidence="1">
    <location>
        <begin position="128"/>
        <end position="149"/>
    </location>
</feature>
<accession>A0ABV8V562</accession>
<feature type="domain" description="PHA accumulation regulator DNA-binding N-terminal" evidence="3">
    <location>
        <begin position="3"/>
        <end position="62"/>
    </location>
</feature>
<proteinExistence type="predicted"/>
<dbReference type="RefSeq" id="WP_290260568.1">
    <property type="nucleotide sequence ID" value="NZ_JAUFQG010000004.1"/>
</dbReference>
<reference evidence="5" key="1">
    <citation type="journal article" date="2019" name="Int. J. Syst. Evol. Microbiol.">
        <title>The Global Catalogue of Microorganisms (GCM) 10K type strain sequencing project: providing services to taxonomists for standard genome sequencing and annotation.</title>
        <authorList>
            <consortium name="The Broad Institute Genomics Platform"/>
            <consortium name="The Broad Institute Genome Sequencing Center for Infectious Disease"/>
            <person name="Wu L."/>
            <person name="Ma J."/>
        </authorList>
    </citation>
    <scope>NUCLEOTIDE SEQUENCE [LARGE SCALE GENOMIC DNA]</scope>
    <source>
        <strain evidence="5">CECT 8570</strain>
    </source>
</reference>
<evidence type="ECO:0000256" key="1">
    <source>
        <dbReference type="SAM" id="MobiDB-lite"/>
    </source>
</evidence>
<organism evidence="4 5">
    <name type="scientific">Simiduia curdlanivorans</name>
    <dbReference type="NCBI Taxonomy" id="1492769"/>
    <lineage>
        <taxon>Bacteria</taxon>
        <taxon>Pseudomonadati</taxon>
        <taxon>Pseudomonadota</taxon>
        <taxon>Gammaproteobacteria</taxon>
        <taxon>Cellvibrionales</taxon>
        <taxon>Cellvibrionaceae</taxon>
        <taxon>Simiduia</taxon>
    </lineage>
</organism>
<dbReference type="InterPro" id="IPR012909">
    <property type="entry name" value="PHA_DNA-bd_N"/>
</dbReference>
<dbReference type="Pfam" id="PF07879">
    <property type="entry name" value="PHB_acc_N"/>
    <property type="match status" value="1"/>
</dbReference>
<protein>
    <submittedName>
        <fullName evidence="4">Polyhydroxyalkanoate synthesis repressor PhaR</fullName>
    </submittedName>
</protein>